<protein>
    <recommendedName>
        <fullName evidence="2">SMODS and SLOG-associating 2TM effector domain-containing protein</fullName>
    </recommendedName>
</protein>
<dbReference type="STRING" id="734.B0187_04635"/>
<keyword evidence="4" id="KW-1185">Reference proteome</keyword>
<name>A0A1T0AT80_9PAST</name>
<dbReference type="InterPro" id="IPR041115">
    <property type="entry name" value="SLATT_5"/>
</dbReference>
<evidence type="ECO:0000259" key="2">
    <source>
        <dbReference type="Pfam" id="PF18160"/>
    </source>
</evidence>
<accession>A0A1T0AT80</accession>
<evidence type="ECO:0000256" key="1">
    <source>
        <dbReference type="SAM" id="Phobius"/>
    </source>
</evidence>
<dbReference type="OrthoDB" id="6401357at2"/>
<keyword evidence="1" id="KW-0812">Transmembrane</keyword>
<evidence type="ECO:0000313" key="4">
    <source>
        <dbReference type="Proteomes" id="UP000190867"/>
    </source>
</evidence>
<dbReference type="Proteomes" id="UP000190867">
    <property type="component" value="Unassembled WGS sequence"/>
</dbReference>
<comment type="caution">
    <text evidence="3">The sequence shown here is derived from an EMBL/GenBank/DDBJ whole genome shotgun (WGS) entry which is preliminary data.</text>
</comment>
<keyword evidence="1" id="KW-0472">Membrane</keyword>
<feature type="transmembrane region" description="Helical" evidence="1">
    <location>
        <begin position="85"/>
        <end position="107"/>
    </location>
</feature>
<proteinExistence type="predicted"/>
<feature type="domain" description="SMODS and SLOG-associating 2TM effector" evidence="2">
    <location>
        <begin position="24"/>
        <end position="211"/>
    </location>
</feature>
<dbReference type="EMBL" id="MUYA01000005">
    <property type="protein sequence ID" value="OOR99603.1"/>
    <property type="molecule type" value="Genomic_DNA"/>
</dbReference>
<feature type="transmembrane region" description="Helical" evidence="1">
    <location>
        <begin position="202"/>
        <end position="226"/>
    </location>
</feature>
<evidence type="ECO:0000313" key="3">
    <source>
        <dbReference type="EMBL" id="OOR99603.1"/>
    </source>
</evidence>
<reference evidence="3 4" key="1">
    <citation type="submission" date="2017-02" db="EMBL/GenBank/DDBJ databases">
        <title>Draft genome sequence of Haemophilus paracuniculus CCUG 43573 type strain.</title>
        <authorList>
            <person name="Engstrom-Jakobsson H."/>
            <person name="Salva-Serra F."/>
            <person name="Thorell K."/>
            <person name="Gonzales-Siles L."/>
            <person name="Karlsson R."/>
            <person name="Boulund F."/>
            <person name="Engstrand L."/>
            <person name="Kristiansson E."/>
            <person name="Moore E."/>
        </authorList>
    </citation>
    <scope>NUCLEOTIDE SEQUENCE [LARGE SCALE GENOMIC DNA]</scope>
    <source>
        <strain evidence="3 4">CCUG 43573</strain>
    </source>
</reference>
<dbReference type="RefSeq" id="WP_078236699.1">
    <property type="nucleotide sequence ID" value="NZ_MUYA01000005.1"/>
</dbReference>
<keyword evidence="1" id="KW-1133">Transmembrane helix</keyword>
<sequence>MSCNFVKKAWYWLISEGSKNRKEKTEIEKLQMSARATAKCRFNAAARLRGQNKFAFFTTIILSLGLILIPLIQNSGIKLYFDPRVMNMMSIFLAVAILVYSIVIGTAHYELREANLNECGYRLKEFIRELGLIKEQLDNGKNNFDLSRYHNKYSEILAKSPENHLNCDYDFARLDMHRDYIITGIPRLLLWLKAHMMNKRSYILPIFMMILELFFILDMVGFTSIFTPYLQIKSEVIK</sequence>
<dbReference type="AlphaFoldDB" id="A0A1T0AT80"/>
<dbReference type="NCBIfam" id="NF033631">
    <property type="entry name" value="SLATT_5"/>
    <property type="match status" value="1"/>
</dbReference>
<dbReference type="Pfam" id="PF18160">
    <property type="entry name" value="SLATT_5"/>
    <property type="match status" value="1"/>
</dbReference>
<organism evidence="3 4">
    <name type="scientific">Haemophilus paracuniculus</name>
    <dbReference type="NCBI Taxonomy" id="734"/>
    <lineage>
        <taxon>Bacteria</taxon>
        <taxon>Pseudomonadati</taxon>
        <taxon>Pseudomonadota</taxon>
        <taxon>Gammaproteobacteria</taxon>
        <taxon>Pasteurellales</taxon>
        <taxon>Pasteurellaceae</taxon>
        <taxon>Haemophilus</taxon>
    </lineage>
</organism>
<feature type="transmembrane region" description="Helical" evidence="1">
    <location>
        <begin position="54"/>
        <end position="73"/>
    </location>
</feature>
<gene>
    <name evidence="3" type="ORF">B0187_04635</name>
</gene>